<organism evidence="1 2">
    <name type="scientific">Ancylobacter polymorphus</name>
    <dbReference type="NCBI Taxonomy" id="223390"/>
    <lineage>
        <taxon>Bacteria</taxon>
        <taxon>Pseudomonadati</taxon>
        <taxon>Pseudomonadota</taxon>
        <taxon>Alphaproteobacteria</taxon>
        <taxon>Hyphomicrobiales</taxon>
        <taxon>Xanthobacteraceae</taxon>
        <taxon>Ancylobacter</taxon>
    </lineage>
</organism>
<keyword evidence="1" id="KW-0378">Hydrolase</keyword>
<dbReference type="RefSeq" id="WP_244450337.1">
    <property type="nucleotide sequence ID" value="NZ_CP083239.1"/>
</dbReference>
<dbReference type="Proteomes" id="UP000831684">
    <property type="component" value="Chromosome"/>
</dbReference>
<dbReference type="InterPro" id="IPR043504">
    <property type="entry name" value="Peptidase_S1_PA_chymotrypsin"/>
</dbReference>
<name>A0A9E7A3P5_9HYPH</name>
<evidence type="ECO:0000313" key="2">
    <source>
        <dbReference type="Proteomes" id="UP000831684"/>
    </source>
</evidence>
<dbReference type="KEGG" id="apol:K9D25_08055"/>
<dbReference type="AlphaFoldDB" id="A0A9E7A3P5"/>
<reference evidence="1" key="1">
    <citation type="submission" date="2021-09" db="EMBL/GenBank/DDBJ databases">
        <title>Network and meta-omics reveal the key degrader and cooperation patterns in an efficient 1,4-dioxane-degrading microbial community.</title>
        <authorList>
            <person name="Dai C."/>
        </authorList>
    </citation>
    <scope>NUCLEOTIDE SEQUENCE</scope>
    <source>
        <strain evidence="1">ZM13</strain>
    </source>
</reference>
<dbReference type="EMBL" id="CP083239">
    <property type="protein sequence ID" value="UOK72640.1"/>
    <property type="molecule type" value="Genomic_DNA"/>
</dbReference>
<gene>
    <name evidence="1" type="ORF">K9D25_08055</name>
</gene>
<evidence type="ECO:0000313" key="1">
    <source>
        <dbReference type="EMBL" id="UOK72640.1"/>
    </source>
</evidence>
<dbReference type="GO" id="GO:0008233">
    <property type="term" value="F:peptidase activity"/>
    <property type="evidence" value="ECO:0007669"/>
    <property type="project" value="UniProtKB-KW"/>
</dbReference>
<dbReference type="InterPro" id="IPR009003">
    <property type="entry name" value="Peptidase_S1_PA"/>
</dbReference>
<accession>A0A9E7A3P5</accession>
<dbReference type="Gene3D" id="2.40.10.10">
    <property type="entry name" value="Trypsin-like serine proteases"/>
    <property type="match status" value="2"/>
</dbReference>
<protein>
    <submittedName>
        <fullName evidence="1">Serine protease</fullName>
    </submittedName>
</protein>
<keyword evidence="1" id="KW-0645">Protease</keyword>
<sequence>MHRHVWGDFGTRTAALCLALVGICSLAIVPAKAGPIESKSAASASLPSSAIIIDKDDRLSRDDYARSFGLTPAAMASRFGATGLVRCGSAVGTGQLVGANNVLVTAAHVLFAPGGEPRGRGAACTFEINTAGGRQKIEVDVDKVVCGARQPYTQPAVKDWAVVPLAAPAKGVKPYMPGTMPVPGNIVLAAAARSGGVESYSLQNCQARKVTATAPGGLREVAIDCDAEGGVSGAAILSPEGAFLGVYVGFRSAHPGKVGPFSMSHYNFGLSAEGGLREAIVDVATRAQSLSASR</sequence>
<dbReference type="GO" id="GO:0006508">
    <property type="term" value="P:proteolysis"/>
    <property type="evidence" value="ECO:0007669"/>
    <property type="project" value="UniProtKB-KW"/>
</dbReference>
<dbReference type="Pfam" id="PF13365">
    <property type="entry name" value="Trypsin_2"/>
    <property type="match status" value="1"/>
</dbReference>
<proteinExistence type="predicted"/>
<dbReference type="SUPFAM" id="SSF50494">
    <property type="entry name" value="Trypsin-like serine proteases"/>
    <property type="match status" value="1"/>
</dbReference>